<evidence type="ECO:0000256" key="1">
    <source>
        <dbReference type="ARBA" id="ARBA00004389"/>
    </source>
</evidence>
<dbReference type="AlphaFoldDB" id="A0A8C0JC10"/>
<accession>A0A8C0JC10</accession>
<evidence type="ECO:0000256" key="3">
    <source>
        <dbReference type="ARBA" id="ARBA00014257"/>
    </source>
</evidence>
<evidence type="ECO:0000256" key="5">
    <source>
        <dbReference type="ARBA" id="ARBA00022824"/>
    </source>
</evidence>
<dbReference type="InterPro" id="IPR024842">
    <property type="entry name" value="TRIQK"/>
</dbReference>
<dbReference type="GeneTree" id="ENSGT00390000017350"/>
<dbReference type="Ensembl" id="ENSCABT00000032437.1">
    <property type="protein sequence ID" value="ENSCABP00000029608.1"/>
    <property type="gene ID" value="ENSCABG00000021725.1"/>
</dbReference>
<dbReference type="GO" id="GO:0005789">
    <property type="term" value="C:endoplasmic reticulum membrane"/>
    <property type="evidence" value="ECO:0007669"/>
    <property type="project" value="UniProtKB-SubCell"/>
</dbReference>
<evidence type="ECO:0000256" key="8">
    <source>
        <dbReference type="SAM" id="Phobius"/>
    </source>
</evidence>
<dbReference type="Pfam" id="PF15168">
    <property type="entry name" value="TRIQK"/>
    <property type="match status" value="1"/>
</dbReference>
<reference evidence="9" key="1">
    <citation type="submission" date="2025-05" db="UniProtKB">
        <authorList>
            <consortium name="Ensembl"/>
        </authorList>
    </citation>
    <scope>IDENTIFICATION</scope>
</reference>
<sequence>MGHCFCEGKQTPHSTLDGGVILDSERMGRKDASAARIPVEQYRKQIGKQDYKKSRPVLRATRLKAEAKKTALGIKEVALVLAAILVFLLAFYAFFYLNLSSEVDLDLDPNEN</sequence>
<keyword evidence="5" id="KW-0256">Endoplasmic reticulum</keyword>
<dbReference type="PANTHER" id="PTHR20583">
    <property type="entry name" value="TRIPLE QXXK/R MOTIF-CONTAINING PROTEIN"/>
    <property type="match status" value="1"/>
</dbReference>
<dbReference type="Ensembl" id="ENSCABT00000032438.1">
    <property type="protein sequence ID" value="ENSCABP00000029609.1"/>
    <property type="gene ID" value="ENSCABG00000021725.1"/>
</dbReference>
<evidence type="ECO:0000313" key="10">
    <source>
        <dbReference type="Proteomes" id="UP000694404"/>
    </source>
</evidence>
<comment type="subcellular location">
    <subcellularLocation>
        <location evidence="1">Endoplasmic reticulum membrane</location>
        <topology evidence="1">Single-pass membrane protein</topology>
    </subcellularLocation>
</comment>
<dbReference type="PANTHER" id="PTHR20583:SF1">
    <property type="entry name" value="TRIPLE QXXK_R MOTIF-CONTAINING PROTEIN"/>
    <property type="match status" value="1"/>
</dbReference>
<name>A0A8C0JC10_CHEAB</name>
<dbReference type="OMA" id="NIGKQDY"/>
<evidence type="ECO:0000256" key="4">
    <source>
        <dbReference type="ARBA" id="ARBA00022692"/>
    </source>
</evidence>
<evidence type="ECO:0000256" key="6">
    <source>
        <dbReference type="ARBA" id="ARBA00022989"/>
    </source>
</evidence>
<organism evidence="9 10">
    <name type="scientific">Chelonoidis abingdonii</name>
    <name type="common">Abingdon island giant tortoise</name>
    <name type="synonym">Testudo abingdonii</name>
    <dbReference type="NCBI Taxonomy" id="106734"/>
    <lineage>
        <taxon>Eukaryota</taxon>
        <taxon>Metazoa</taxon>
        <taxon>Chordata</taxon>
        <taxon>Craniata</taxon>
        <taxon>Vertebrata</taxon>
        <taxon>Euteleostomi</taxon>
        <taxon>Archelosauria</taxon>
        <taxon>Testudinata</taxon>
        <taxon>Testudines</taxon>
        <taxon>Cryptodira</taxon>
        <taxon>Durocryptodira</taxon>
        <taxon>Testudinoidea</taxon>
        <taxon>Testudinidae</taxon>
        <taxon>Chelonoidis</taxon>
    </lineage>
</organism>
<proteinExistence type="inferred from homology"/>
<keyword evidence="6 8" id="KW-1133">Transmembrane helix</keyword>
<evidence type="ECO:0000256" key="2">
    <source>
        <dbReference type="ARBA" id="ARBA00007709"/>
    </source>
</evidence>
<evidence type="ECO:0000256" key="7">
    <source>
        <dbReference type="ARBA" id="ARBA00023136"/>
    </source>
</evidence>
<feature type="transmembrane region" description="Helical" evidence="8">
    <location>
        <begin position="77"/>
        <end position="97"/>
    </location>
</feature>
<protein>
    <recommendedName>
        <fullName evidence="3">Triple QxxK/R motif-containing protein</fullName>
    </recommendedName>
</protein>
<keyword evidence="10" id="KW-1185">Reference proteome</keyword>
<comment type="similarity">
    <text evidence="2">Belongs to the TRIQK family.</text>
</comment>
<keyword evidence="7 8" id="KW-0472">Membrane</keyword>
<evidence type="ECO:0000313" key="9">
    <source>
        <dbReference type="Ensembl" id="ENSCABP00000029608.1"/>
    </source>
</evidence>
<dbReference type="Proteomes" id="UP000694404">
    <property type="component" value="Unplaced"/>
</dbReference>
<keyword evidence="4 8" id="KW-0812">Transmembrane</keyword>
<gene>
    <name evidence="9" type="primary">TRIQK</name>
</gene>